<dbReference type="GeneID" id="65537451"/>
<feature type="transmembrane region" description="Helical" evidence="1">
    <location>
        <begin position="48"/>
        <end position="66"/>
    </location>
</feature>
<evidence type="ECO:0000313" key="2">
    <source>
        <dbReference type="EMBL" id="ANU64232.1"/>
    </source>
</evidence>
<dbReference type="STRING" id="1796646.A4V02_11265"/>
<evidence type="ECO:0000313" key="3">
    <source>
        <dbReference type="EMBL" id="TGY76058.1"/>
    </source>
</evidence>
<dbReference type="Proteomes" id="UP000186351">
    <property type="component" value="Chromosome"/>
</dbReference>
<accession>A0A1Z2XGV1</accession>
<evidence type="ECO:0008006" key="6">
    <source>
        <dbReference type="Google" id="ProtNLM"/>
    </source>
</evidence>
<reference evidence="2" key="2">
    <citation type="submission" date="2017-04" db="EMBL/GenBank/DDBJ databases">
        <title>Complete Genome Sequences of Twelve Strains of a Stable Defined Moderately Diverse Mouse Microbiota 2 (sDMDMm2).</title>
        <authorList>
            <person name="Uchimura Y."/>
            <person name="Wyss M."/>
            <person name="Brugiroux S."/>
            <person name="Limenitakis J.P."/>
            <person name="Stecher B."/>
            <person name="McCoy K.D."/>
            <person name="Macpherson A.J."/>
        </authorList>
    </citation>
    <scope>NUCLEOTIDE SEQUENCE</scope>
    <source>
        <strain evidence="2">YL27</strain>
    </source>
</reference>
<dbReference type="Proteomes" id="UP000306630">
    <property type="component" value="Unassembled WGS sequence"/>
</dbReference>
<evidence type="ECO:0000313" key="4">
    <source>
        <dbReference type="Proteomes" id="UP000186351"/>
    </source>
</evidence>
<dbReference type="KEGG" id="pary:A4V02_11265"/>
<sequence>MKIIYNRLIPVGKRYYAINLFGVLFAKGPCNRTIITHEKIHTAQMKELGYLFFYLAYVVEWLIRVIQYRGLHKGYLNISFEKEAYCNQSDSGYPGRRRHYSFVSYY</sequence>
<gene>
    <name evidence="2" type="ORF">A4V02_11265</name>
    <name evidence="3" type="ORF">E5333_02360</name>
</gene>
<dbReference type="EMBL" id="SRYD01000006">
    <property type="protein sequence ID" value="TGY76058.1"/>
    <property type="molecule type" value="Genomic_DNA"/>
</dbReference>
<evidence type="ECO:0000313" key="5">
    <source>
        <dbReference type="Proteomes" id="UP000306630"/>
    </source>
</evidence>
<dbReference type="AlphaFoldDB" id="A0A1B1SBN0"/>
<keyword evidence="4" id="KW-1185">Reference proteome</keyword>
<keyword evidence="1" id="KW-1133">Transmembrane helix</keyword>
<keyword evidence="1" id="KW-0472">Membrane</keyword>
<dbReference type="EMBL" id="CP015402">
    <property type="protein sequence ID" value="ANU64232.1"/>
    <property type="molecule type" value="Genomic_DNA"/>
</dbReference>
<protein>
    <recommendedName>
        <fullName evidence="6">DUF4157 domain-containing protein</fullName>
    </recommendedName>
</protein>
<accession>A0A1B1SBN0</accession>
<reference evidence="3 5" key="3">
    <citation type="submission" date="2019-04" db="EMBL/GenBank/DDBJ databases">
        <title>Microbes associate with the intestines of laboratory mice.</title>
        <authorList>
            <person name="Navarre W."/>
            <person name="Wong E."/>
            <person name="Huang K."/>
            <person name="Tropini C."/>
            <person name="Ng K."/>
            <person name="Yu B."/>
        </authorList>
    </citation>
    <scope>NUCLEOTIDE SEQUENCE [LARGE SCALE GENOMIC DNA]</scope>
    <source>
        <strain evidence="3 5">NM06_A21</strain>
    </source>
</reference>
<keyword evidence="1" id="KW-0812">Transmembrane</keyword>
<proteinExistence type="predicted"/>
<name>A0A1B1SBN0_9BACT</name>
<dbReference type="RefSeq" id="WP_068961520.1">
    <property type="nucleotide sequence ID" value="NZ_CAJTAP010000001.1"/>
</dbReference>
<organism evidence="2 4">
    <name type="scientific">Muribaculum intestinale</name>
    <dbReference type="NCBI Taxonomy" id="1796646"/>
    <lineage>
        <taxon>Bacteria</taxon>
        <taxon>Pseudomonadati</taxon>
        <taxon>Bacteroidota</taxon>
        <taxon>Bacteroidia</taxon>
        <taxon>Bacteroidales</taxon>
        <taxon>Muribaculaceae</taxon>
        <taxon>Muribaculum</taxon>
    </lineage>
</organism>
<evidence type="ECO:0000256" key="1">
    <source>
        <dbReference type="SAM" id="Phobius"/>
    </source>
</evidence>
<dbReference type="OrthoDB" id="1027344at2"/>
<reference evidence="4" key="1">
    <citation type="submission" date="2016-04" db="EMBL/GenBank/DDBJ databases">
        <title>Complete Genome Sequences of Twelve Strains of a Stable Defined Moderately Diverse Mouse Microbiota 2 (sDMDMm2).</title>
        <authorList>
            <person name="Uchimura Y."/>
            <person name="Wyss M."/>
            <person name="Brugiroux S."/>
            <person name="Limenitakis J.P."/>
            <person name="Stecher B."/>
            <person name="McCoy K.D."/>
            <person name="Macpherson A.J."/>
        </authorList>
    </citation>
    <scope>NUCLEOTIDE SEQUENCE [LARGE SCALE GENOMIC DNA]</scope>
    <source>
        <strain evidence="4">YL27</strain>
    </source>
</reference>